<evidence type="ECO:0000313" key="2">
    <source>
        <dbReference type="Proteomes" id="UP000023152"/>
    </source>
</evidence>
<organism evidence="1 2">
    <name type="scientific">Reticulomyxa filosa</name>
    <dbReference type="NCBI Taxonomy" id="46433"/>
    <lineage>
        <taxon>Eukaryota</taxon>
        <taxon>Sar</taxon>
        <taxon>Rhizaria</taxon>
        <taxon>Retaria</taxon>
        <taxon>Foraminifera</taxon>
        <taxon>Monothalamids</taxon>
        <taxon>Reticulomyxidae</taxon>
        <taxon>Reticulomyxa</taxon>
    </lineage>
</organism>
<reference evidence="1 2" key="1">
    <citation type="journal article" date="2013" name="Curr. Biol.">
        <title>The Genome of the Foraminiferan Reticulomyxa filosa.</title>
        <authorList>
            <person name="Glockner G."/>
            <person name="Hulsmann N."/>
            <person name="Schleicher M."/>
            <person name="Noegel A.A."/>
            <person name="Eichinger L."/>
            <person name="Gallinger C."/>
            <person name="Pawlowski J."/>
            <person name="Sierra R."/>
            <person name="Euteneuer U."/>
            <person name="Pillet L."/>
            <person name="Moustafa A."/>
            <person name="Platzer M."/>
            <person name="Groth M."/>
            <person name="Szafranski K."/>
            <person name="Schliwa M."/>
        </authorList>
    </citation>
    <scope>NUCLEOTIDE SEQUENCE [LARGE SCALE GENOMIC DNA]</scope>
</reference>
<name>X6MLF9_RETFI</name>
<accession>X6MLF9</accession>
<keyword evidence="2" id="KW-1185">Reference proteome</keyword>
<dbReference type="AlphaFoldDB" id="X6MLF9"/>
<dbReference type="Proteomes" id="UP000023152">
    <property type="component" value="Unassembled WGS sequence"/>
</dbReference>
<sequence>MVFDMCGKDCHWTIDLRYRHFLCIFVRTSRPKNKRKEIAISREEAIKALTPRSIHETEEGRIITIVSFLFHLLLSKEESLSIDSSSISSWATYDPNDKSCLFMIDSMMQVIFLMFNLKSFDVLCFFSSKVIQCLIEKKQKIEISILLPLHMICYPDDEGNETSKKSNGKRQIMIFCNVFDSLLSFCSYVTQEEFDDESIYKFSSLEKASGKEKKRKDE</sequence>
<dbReference type="EMBL" id="ASPP01020116">
    <property type="protein sequence ID" value="ETO14287.1"/>
    <property type="molecule type" value="Genomic_DNA"/>
</dbReference>
<protein>
    <submittedName>
        <fullName evidence="1">Uncharacterized protein</fullName>
    </submittedName>
</protein>
<comment type="caution">
    <text evidence="1">The sequence shown here is derived from an EMBL/GenBank/DDBJ whole genome shotgun (WGS) entry which is preliminary data.</text>
</comment>
<gene>
    <name evidence="1" type="ORF">RFI_23081</name>
</gene>
<proteinExistence type="predicted"/>
<evidence type="ECO:0000313" key="1">
    <source>
        <dbReference type="EMBL" id="ETO14287.1"/>
    </source>
</evidence>